<evidence type="ECO:0000313" key="1">
    <source>
        <dbReference type="EMBL" id="GBN42579.1"/>
    </source>
</evidence>
<reference evidence="1 2" key="1">
    <citation type="journal article" date="2019" name="Sci. Rep.">
        <title>Orb-weaving spider Araneus ventricosus genome elucidates the spidroin gene catalogue.</title>
        <authorList>
            <person name="Kono N."/>
            <person name="Nakamura H."/>
            <person name="Ohtoshi R."/>
            <person name="Moran D.A.P."/>
            <person name="Shinohara A."/>
            <person name="Yoshida Y."/>
            <person name="Fujiwara M."/>
            <person name="Mori M."/>
            <person name="Tomita M."/>
            <person name="Arakawa K."/>
        </authorList>
    </citation>
    <scope>NUCLEOTIDE SEQUENCE [LARGE SCALE GENOMIC DNA]</scope>
</reference>
<evidence type="ECO:0000313" key="2">
    <source>
        <dbReference type="Proteomes" id="UP000499080"/>
    </source>
</evidence>
<accession>A0A4Y2NV54</accession>
<name>A0A4Y2NV54_ARAVE</name>
<dbReference type="AlphaFoldDB" id="A0A4Y2NV54"/>
<dbReference type="EMBL" id="BGPR01009832">
    <property type="protein sequence ID" value="GBN42579.1"/>
    <property type="molecule type" value="Genomic_DNA"/>
</dbReference>
<organism evidence="1 2">
    <name type="scientific">Araneus ventricosus</name>
    <name type="common">Orbweaver spider</name>
    <name type="synonym">Epeira ventricosa</name>
    <dbReference type="NCBI Taxonomy" id="182803"/>
    <lineage>
        <taxon>Eukaryota</taxon>
        <taxon>Metazoa</taxon>
        <taxon>Ecdysozoa</taxon>
        <taxon>Arthropoda</taxon>
        <taxon>Chelicerata</taxon>
        <taxon>Arachnida</taxon>
        <taxon>Araneae</taxon>
        <taxon>Araneomorphae</taxon>
        <taxon>Entelegynae</taxon>
        <taxon>Araneoidea</taxon>
        <taxon>Araneidae</taxon>
        <taxon>Araneus</taxon>
    </lineage>
</organism>
<proteinExistence type="predicted"/>
<sequence length="92" mass="10962">MAQRAKWKTVLEEIHTDIILIGFLHQRRVWESFAPNDVEGRARQYAALRFPFDHSAEEHIPIWFISSQKKSLLLKTYLHVIHMTDLELFNCK</sequence>
<gene>
    <name evidence="1" type="ORF">AVEN_203344_1</name>
</gene>
<keyword evidence="2" id="KW-1185">Reference proteome</keyword>
<protein>
    <submittedName>
        <fullName evidence="1">Uncharacterized protein</fullName>
    </submittedName>
</protein>
<dbReference type="Proteomes" id="UP000499080">
    <property type="component" value="Unassembled WGS sequence"/>
</dbReference>
<comment type="caution">
    <text evidence="1">The sequence shown here is derived from an EMBL/GenBank/DDBJ whole genome shotgun (WGS) entry which is preliminary data.</text>
</comment>